<dbReference type="PANTHER" id="PTHR34568:SF1">
    <property type="entry name" value="DNA BINDING PROTEIN"/>
    <property type="match status" value="1"/>
</dbReference>
<dbReference type="PANTHER" id="PTHR34568">
    <property type="entry name" value="RRM DOMAIN-CONTAINING PROTEIN"/>
    <property type="match status" value="1"/>
</dbReference>
<evidence type="ECO:0000313" key="3">
    <source>
        <dbReference type="EMBL" id="KAF9594660.1"/>
    </source>
</evidence>
<organism evidence="3 4">
    <name type="scientific">Coptis chinensis</name>
    <dbReference type="NCBI Taxonomy" id="261450"/>
    <lineage>
        <taxon>Eukaryota</taxon>
        <taxon>Viridiplantae</taxon>
        <taxon>Streptophyta</taxon>
        <taxon>Embryophyta</taxon>
        <taxon>Tracheophyta</taxon>
        <taxon>Spermatophyta</taxon>
        <taxon>Magnoliopsida</taxon>
        <taxon>Ranunculales</taxon>
        <taxon>Ranunculaceae</taxon>
        <taxon>Coptidoideae</taxon>
        <taxon>Coptis</taxon>
    </lineage>
</organism>
<accession>A0A835H943</accession>
<dbReference type="AlphaFoldDB" id="A0A835H943"/>
<dbReference type="InterPro" id="IPR058941">
    <property type="entry name" value="HTH_AT3G52170-like"/>
</dbReference>
<evidence type="ECO:0000259" key="2">
    <source>
        <dbReference type="Pfam" id="PF25896"/>
    </source>
</evidence>
<evidence type="ECO:0000256" key="1">
    <source>
        <dbReference type="SAM" id="MobiDB-lite"/>
    </source>
</evidence>
<protein>
    <recommendedName>
        <fullName evidence="2">AT3G52170-like helix-turn-helix domain-containing protein</fullName>
    </recommendedName>
</protein>
<feature type="compositionally biased region" description="Basic and acidic residues" evidence="1">
    <location>
        <begin position="415"/>
        <end position="428"/>
    </location>
</feature>
<feature type="region of interest" description="Disordered" evidence="1">
    <location>
        <begin position="391"/>
        <end position="430"/>
    </location>
</feature>
<feature type="domain" description="AT3G52170-like helix-turn-helix" evidence="2">
    <location>
        <begin position="31"/>
        <end position="79"/>
    </location>
</feature>
<dbReference type="InterPro" id="IPR058942">
    <property type="entry name" value="AT3G52170-like"/>
</dbReference>
<gene>
    <name evidence="3" type="ORF">IFM89_034343</name>
</gene>
<keyword evidence="4" id="KW-1185">Reference proteome</keyword>
<name>A0A835H943_9MAGN</name>
<dbReference type="OrthoDB" id="787154at2759"/>
<proteinExistence type="predicted"/>
<reference evidence="3 4" key="1">
    <citation type="submission" date="2020-10" db="EMBL/GenBank/DDBJ databases">
        <title>The Coptis chinensis genome and diversification of protoberbering-type alkaloids.</title>
        <authorList>
            <person name="Wang B."/>
            <person name="Shu S."/>
            <person name="Song C."/>
            <person name="Liu Y."/>
        </authorList>
    </citation>
    <scope>NUCLEOTIDE SEQUENCE [LARGE SCALE GENOMIC DNA]</scope>
    <source>
        <strain evidence="3">HL-2020</strain>
        <tissue evidence="3">Leaf</tissue>
    </source>
</reference>
<comment type="caution">
    <text evidence="3">The sequence shown here is derived from an EMBL/GenBank/DDBJ whole genome shotgun (WGS) entry which is preliminary data.</text>
</comment>
<evidence type="ECO:0000313" key="4">
    <source>
        <dbReference type="Proteomes" id="UP000631114"/>
    </source>
</evidence>
<dbReference type="EMBL" id="JADFTS010000008">
    <property type="protein sequence ID" value="KAF9594660.1"/>
    <property type="molecule type" value="Genomic_DNA"/>
</dbReference>
<sequence>MYAVKVGWVGQTFALAKSSDSGGKKSRIRRSKEDRKTMVESFIKRYQNSNHGSFPSLNLTHKEVGGSFYTVREIVREIIQENRVLGPAKQAEDEQGVDQLHEQYPLGSMSIDPQNHVSVSLNGTQFVCIDHQSISEELDGTLNGKIGQQQQRIDRGRYVNGITVDKDYKEAHASEDPRHVDVEIIPMDVQMRRNLELKEDCKEAHTNEAPGHVDVEIIHTDVQISQNLEPKEDIVEISPSKVTRIATDVVVETFPISKVTRDMDVRSTEAMKLVENLEHHALEKVEVTSKLSESGYSRPLDEKLVQHLGDQLIETLSSSATKSITKSTSASSNLEADVALIEDLRLQTIKQDLAATGMEPKSDAENVYIKNSKSTSSNQEESLSQEAAAIKTEGDMQKPNALSTKEGKSSTLNRIKLESWEGSSRKTAEAGSNPVLAVFKAFVAALVKFWTD</sequence>
<dbReference type="Pfam" id="PF25896">
    <property type="entry name" value="HTH_AT3G52170"/>
    <property type="match status" value="1"/>
</dbReference>
<dbReference type="Proteomes" id="UP000631114">
    <property type="component" value="Unassembled WGS sequence"/>
</dbReference>